<dbReference type="EC" id="2.1.2.9" evidence="2"/>
<dbReference type="RefSeq" id="WP_003779735.1">
    <property type="nucleotide sequence ID" value="NZ_CP094241.1"/>
</dbReference>
<evidence type="ECO:0000256" key="1">
    <source>
        <dbReference type="SAM" id="MobiDB-lite"/>
    </source>
</evidence>
<evidence type="ECO:0000313" key="5">
    <source>
        <dbReference type="Proteomes" id="UP000829455"/>
    </source>
</evidence>
<name>A0AA36UH47_9NEIS</name>
<feature type="compositionally biased region" description="Low complexity" evidence="1">
    <location>
        <begin position="1"/>
        <end position="15"/>
    </location>
</feature>
<accession>A0AA36UH47</accession>
<evidence type="ECO:0000313" key="3">
    <source>
        <dbReference type="EMBL" id="UNV85243.1"/>
    </source>
</evidence>
<dbReference type="EMBL" id="AFQE01000121">
    <property type="protein sequence ID" value="EGQ75370.1"/>
    <property type="molecule type" value="Genomic_DNA"/>
</dbReference>
<proteinExistence type="predicted"/>
<dbReference type="Proteomes" id="UP000004982">
    <property type="component" value="Unassembled WGS sequence"/>
</dbReference>
<organism evidence="2 4">
    <name type="scientific">Neisseria macacae ATCC 33926</name>
    <dbReference type="NCBI Taxonomy" id="997348"/>
    <lineage>
        <taxon>Bacteria</taxon>
        <taxon>Pseudomonadati</taxon>
        <taxon>Pseudomonadota</taxon>
        <taxon>Betaproteobacteria</taxon>
        <taxon>Neisseriales</taxon>
        <taxon>Neisseriaceae</taxon>
        <taxon>Neisseria</taxon>
    </lineage>
</organism>
<dbReference type="AlphaFoldDB" id="A0AA36UH47"/>
<dbReference type="GO" id="GO:0004479">
    <property type="term" value="F:methionyl-tRNA formyltransferase activity"/>
    <property type="evidence" value="ECO:0007669"/>
    <property type="project" value="UniProtKB-EC"/>
</dbReference>
<sequence length="73" mass="8163">MTVTKRSSEKSTSTEIPISHPLDTRFQATSQGGSIIPSQSAAQALHTRHPRIFSFMRLKNLSALRQIPINPKY</sequence>
<dbReference type="Proteomes" id="UP000829455">
    <property type="component" value="Chromosome"/>
</dbReference>
<reference evidence="3 5" key="2">
    <citation type="submission" date="2022-03" db="EMBL/GenBank/DDBJ databases">
        <title>Genome sequencing of Neisseria macacae.</title>
        <authorList>
            <person name="Baek M.-G."/>
        </authorList>
    </citation>
    <scope>NUCLEOTIDE SEQUENCE [LARGE SCALE GENOMIC DNA]</scope>
    <source>
        <strain evidence="3 5">ATCC 33926</strain>
    </source>
</reference>
<protein>
    <submittedName>
        <fullName evidence="2">Methionyl-tRNA formyltransferase</fullName>
        <ecNumber evidence="2">2.1.2.9</ecNumber>
    </submittedName>
</protein>
<evidence type="ECO:0000313" key="2">
    <source>
        <dbReference type="EMBL" id="EGQ75370.1"/>
    </source>
</evidence>
<gene>
    <name evidence="2" type="ORF">HMPREF9418_2455</name>
    <name evidence="3" type="ORF">MON40_01565</name>
</gene>
<keyword evidence="2" id="KW-0808">Transferase</keyword>
<keyword evidence="5" id="KW-1185">Reference proteome</keyword>
<evidence type="ECO:0000313" key="4">
    <source>
        <dbReference type="Proteomes" id="UP000004982"/>
    </source>
</evidence>
<feature type="region of interest" description="Disordered" evidence="1">
    <location>
        <begin position="1"/>
        <end position="23"/>
    </location>
</feature>
<dbReference type="EMBL" id="CP094241">
    <property type="protein sequence ID" value="UNV85243.1"/>
    <property type="molecule type" value="Genomic_DNA"/>
</dbReference>
<reference evidence="2 4" key="1">
    <citation type="submission" date="2011-05" db="EMBL/GenBank/DDBJ databases">
        <authorList>
            <person name="Muzny D."/>
            <person name="Qin X."/>
            <person name="Deng J."/>
            <person name="Jiang H."/>
            <person name="Liu Y."/>
            <person name="Qu J."/>
            <person name="Song X.-Z."/>
            <person name="Zhang L."/>
            <person name="Thornton R."/>
            <person name="Coyle M."/>
            <person name="Francisco L."/>
            <person name="Jackson L."/>
            <person name="Javaid M."/>
            <person name="Korchina V."/>
            <person name="Kovar C."/>
            <person name="Mata R."/>
            <person name="Mathew T."/>
            <person name="Ngo R."/>
            <person name="Nguyen L."/>
            <person name="Nguyen N."/>
            <person name="Okwuonu G."/>
            <person name="Ongeri F."/>
            <person name="Pham C."/>
            <person name="Simmons D."/>
            <person name="Wilczek-Boney K."/>
            <person name="Hale W."/>
            <person name="Jakkamsetti A."/>
            <person name="Pham P."/>
            <person name="Ruth R."/>
            <person name="San Lucas F."/>
            <person name="Warren J."/>
            <person name="Zhang J."/>
            <person name="Zhao Z."/>
            <person name="Zhou C."/>
            <person name="Zhu D."/>
            <person name="Lee S."/>
            <person name="Bess C."/>
            <person name="Blankenburg K."/>
            <person name="Forbes L."/>
            <person name="Fu Q."/>
            <person name="Gubbala S."/>
            <person name="Hirani K."/>
            <person name="Jayaseelan J.C."/>
            <person name="Lara F."/>
            <person name="Munidasa M."/>
            <person name="Palculict T."/>
            <person name="Patil S."/>
            <person name="Pu L.-L."/>
            <person name="Saada N."/>
            <person name="Tang L."/>
            <person name="Weissenberger G."/>
            <person name="Zhu Y."/>
            <person name="Hemphill L."/>
            <person name="Shang Y."/>
            <person name="Youmans B."/>
            <person name="Ayvaz T."/>
            <person name="Ross M."/>
            <person name="Santibanez J."/>
            <person name="Aqrawi P."/>
            <person name="Gross S."/>
            <person name="Joshi V."/>
            <person name="Fowler G."/>
            <person name="Nazareth L."/>
            <person name="Reid J."/>
            <person name="Worley K."/>
            <person name="Petrosino J."/>
            <person name="Highlander S."/>
            <person name="Gibbs R."/>
        </authorList>
    </citation>
    <scope>NUCLEOTIDE SEQUENCE [LARGE SCALE GENOMIC DNA]</scope>
    <source>
        <strain evidence="2 4">ATCC 33926</strain>
    </source>
</reference>